<evidence type="ECO:0000313" key="1">
    <source>
        <dbReference type="EMBL" id="GJS60028.1"/>
    </source>
</evidence>
<dbReference type="EMBL" id="BQNB010009193">
    <property type="protein sequence ID" value="GJS60028.1"/>
    <property type="molecule type" value="Genomic_DNA"/>
</dbReference>
<comment type="caution">
    <text evidence="1">The sequence shown here is derived from an EMBL/GenBank/DDBJ whole genome shotgun (WGS) entry which is preliminary data.</text>
</comment>
<protein>
    <recommendedName>
        <fullName evidence="3">Reverse transcriptase domain-containing protein</fullName>
    </recommendedName>
</protein>
<gene>
    <name evidence="1" type="ORF">Tco_0654812</name>
</gene>
<dbReference type="Proteomes" id="UP001151760">
    <property type="component" value="Unassembled WGS sequence"/>
</dbReference>
<reference evidence="1" key="1">
    <citation type="journal article" date="2022" name="Int. J. Mol. Sci.">
        <title>Draft Genome of Tanacetum Coccineum: Genomic Comparison of Closely Related Tanacetum-Family Plants.</title>
        <authorList>
            <person name="Yamashiro T."/>
            <person name="Shiraishi A."/>
            <person name="Nakayama K."/>
            <person name="Satake H."/>
        </authorList>
    </citation>
    <scope>NUCLEOTIDE SEQUENCE</scope>
</reference>
<proteinExistence type="predicted"/>
<dbReference type="PANTHER" id="PTHR45835:SF99">
    <property type="entry name" value="CHROMO DOMAIN-CONTAINING PROTEIN-RELATED"/>
    <property type="match status" value="1"/>
</dbReference>
<accession>A0ABQ4X496</accession>
<organism evidence="1 2">
    <name type="scientific">Tanacetum coccineum</name>
    <dbReference type="NCBI Taxonomy" id="301880"/>
    <lineage>
        <taxon>Eukaryota</taxon>
        <taxon>Viridiplantae</taxon>
        <taxon>Streptophyta</taxon>
        <taxon>Embryophyta</taxon>
        <taxon>Tracheophyta</taxon>
        <taxon>Spermatophyta</taxon>
        <taxon>Magnoliopsida</taxon>
        <taxon>eudicotyledons</taxon>
        <taxon>Gunneridae</taxon>
        <taxon>Pentapetalae</taxon>
        <taxon>asterids</taxon>
        <taxon>campanulids</taxon>
        <taxon>Asterales</taxon>
        <taxon>Asteraceae</taxon>
        <taxon>Asteroideae</taxon>
        <taxon>Anthemideae</taxon>
        <taxon>Anthemidinae</taxon>
        <taxon>Tanacetum</taxon>
    </lineage>
</organism>
<name>A0ABQ4X496_9ASTR</name>
<keyword evidence="2" id="KW-1185">Reference proteome</keyword>
<evidence type="ECO:0000313" key="2">
    <source>
        <dbReference type="Proteomes" id="UP001151760"/>
    </source>
</evidence>
<dbReference type="PANTHER" id="PTHR45835">
    <property type="entry name" value="YALI0A06105P"/>
    <property type="match status" value="1"/>
</dbReference>
<sequence>MKCKPLYFKGTEGVVELTQWFERMETVFRISNCSAENQIKFATCTLLAGIRRNCQHNTPEEGTGSAVRNLLVVESVECRDTSEGIVHGCKTTKQTVVIKQGITELFSKVYVGWKCGGQISRQRRCGVTETLPGLLPELDKWKFQIDLVPGAAPISRGTLSNLAGLRNEVILSYLRFAISSSTLWDKANVVADALSGKKRRTTAKRVRPCYDYLFGSLKQILMLKPKKHLKEQSCGNTDVREEEPVPKMARSMVTCYGDLRTCNHARHGVTRLNHIAIVTQIRYLISGGPIQALGYKHGHRVPHTNPQIDCKSVEDNPNSRGYAAYHASIKAAPFEALYGRKCRSPVCWTEVGEAQILGPELIQETTEKIIQIKQRMQAARDRQKSYADLKAKPERYVAPFYGDERVGEVLYKLELQKNWRTSSP</sequence>
<reference evidence="1" key="2">
    <citation type="submission" date="2022-01" db="EMBL/GenBank/DDBJ databases">
        <authorList>
            <person name="Yamashiro T."/>
            <person name="Shiraishi A."/>
            <person name="Satake H."/>
            <person name="Nakayama K."/>
        </authorList>
    </citation>
    <scope>NUCLEOTIDE SEQUENCE</scope>
</reference>
<evidence type="ECO:0008006" key="3">
    <source>
        <dbReference type="Google" id="ProtNLM"/>
    </source>
</evidence>